<sequence length="112" mass="12187">MKYTVAALITGAAVGLAAPAHADPSIDRDLDTNFTNQLSTVGIYGQKDSNAWIGKIMCKRTYNNVDTSAAQSATFVRNQLDRDSSTEQVWQFVGLAVDYYCPDKRGVINHAA</sequence>
<dbReference type="InterPro" id="IPR007969">
    <property type="entry name" value="DUF732"/>
</dbReference>
<organism evidence="3 4">
    <name type="scientific">Mycobacterium stomatepiae</name>
    <dbReference type="NCBI Taxonomy" id="470076"/>
    <lineage>
        <taxon>Bacteria</taxon>
        <taxon>Bacillati</taxon>
        <taxon>Actinomycetota</taxon>
        <taxon>Actinomycetes</taxon>
        <taxon>Mycobacteriales</taxon>
        <taxon>Mycobacteriaceae</taxon>
        <taxon>Mycobacterium</taxon>
        <taxon>Mycobacterium simiae complex</taxon>
    </lineage>
</organism>
<evidence type="ECO:0000313" key="3">
    <source>
        <dbReference type="EMBL" id="BBY22156.1"/>
    </source>
</evidence>
<name>A0A7I7Q7Z2_9MYCO</name>
<feature type="domain" description="DUF732" evidence="2">
    <location>
        <begin position="31"/>
        <end position="103"/>
    </location>
</feature>
<dbReference type="KEGG" id="msto:MSTO_23610"/>
<proteinExistence type="predicted"/>
<feature type="signal peptide" evidence="1">
    <location>
        <begin position="1"/>
        <end position="22"/>
    </location>
</feature>
<accession>A0A7I7Q7Z2</accession>
<gene>
    <name evidence="3" type="ORF">MSTO_23610</name>
</gene>
<keyword evidence="4" id="KW-1185">Reference proteome</keyword>
<dbReference type="EMBL" id="AP022587">
    <property type="protein sequence ID" value="BBY22156.1"/>
    <property type="molecule type" value="Genomic_DNA"/>
</dbReference>
<dbReference type="Pfam" id="PF05305">
    <property type="entry name" value="DUF732"/>
    <property type="match status" value="1"/>
</dbReference>
<dbReference type="RefSeq" id="WP_163790239.1">
    <property type="nucleotide sequence ID" value="NZ_AP022587.1"/>
</dbReference>
<evidence type="ECO:0000256" key="1">
    <source>
        <dbReference type="SAM" id="SignalP"/>
    </source>
</evidence>
<protein>
    <recommendedName>
        <fullName evidence="2">DUF732 domain-containing protein</fullName>
    </recommendedName>
</protein>
<dbReference type="AlphaFoldDB" id="A0A7I7Q7Z2"/>
<dbReference type="Proteomes" id="UP000467130">
    <property type="component" value="Chromosome"/>
</dbReference>
<evidence type="ECO:0000259" key="2">
    <source>
        <dbReference type="Pfam" id="PF05305"/>
    </source>
</evidence>
<evidence type="ECO:0000313" key="4">
    <source>
        <dbReference type="Proteomes" id="UP000467130"/>
    </source>
</evidence>
<reference evidence="3 4" key="1">
    <citation type="journal article" date="2019" name="Emerg. Microbes Infect.">
        <title>Comprehensive subspecies identification of 175 nontuberculous mycobacteria species based on 7547 genomic profiles.</title>
        <authorList>
            <person name="Matsumoto Y."/>
            <person name="Kinjo T."/>
            <person name="Motooka D."/>
            <person name="Nabeya D."/>
            <person name="Jung N."/>
            <person name="Uechi K."/>
            <person name="Horii T."/>
            <person name="Iida T."/>
            <person name="Fujita J."/>
            <person name="Nakamura S."/>
        </authorList>
    </citation>
    <scope>NUCLEOTIDE SEQUENCE [LARGE SCALE GENOMIC DNA]</scope>
    <source>
        <strain evidence="3 4">JCM 17783</strain>
    </source>
</reference>
<feature type="chain" id="PRO_5029442240" description="DUF732 domain-containing protein" evidence="1">
    <location>
        <begin position="23"/>
        <end position="112"/>
    </location>
</feature>
<keyword evidence="1" id="KW-0732">Signal</keyword>